<evidence type="ECO:0000313" key="1">
    <source>
        <dbReference type="EMBL" id="MFC0813243.1"/>
    </source>
</evidence>
<reference evidence="1 2" key="1">
    <citation type="submission" date="2024-09" db="EMBL/GenBank/DDBJ databases">
        <authorList>
            <person name="Sun Q."/>
            <person name="Mori K."/>
        </authorList>
    </citation>
    <scope>NUCLEOTIDE SEQUENCE [LARGE SCALE GENOMIC DNA]</scope>
    <source>
        <strain evidence="1 2">KCTC 42086</strain>
    </source>
</reference>
<gene>
    <name evidence="1" type="ORF">ACFHYO_14145</name>
</gene>
<proteinExistence type="predicted"/>
<dbReference type="EMBL" id="JBHMQU010000076">
    <property type="protein sequence ID" value="MFC0813243.1"/>
    <property type="molecule type" value="Genomic_DNA"/>
</dbReference>
<keyword evidence="2" id="KW-1185">Reference proteome</keyword>
<evidence type="ECO:0000313" key="2">
    <source>
        <dbReference type="Proteomes" id="UP001589920"/>
    </source>
</evidence>
<sequence length="67" mass="7414">MIDDPAGIEVTPPDLLIMAEDVRRFEADCDLLRRPASHISSTARYDWDGMYIALMVRAAARPGLVAP</sequence>
<comment type="caution">
    <text evidence="1">The sequence shown here is derived from an EMBL/GenBank/DDBJ whole genome shotgun (WGS) entry which is preliminary data.</text>
</comment>
<protein>
    <submittedName>
        <fullName evidence="1">Uncharacterized protein</fullName>
    </submittedName>
</protein>
<dbReference type="RefSeq" id="WP_394321220.1">
    <property type="nucleotide sequence ID" value="NZ_JBHMQU010000076.1"/>
</dbReference>
<organism evidence="1 2">
    <name type="scientific">Paracoccus panacisoli</name>
    <dbReference type="NCBI Taxonomy" id="1510163"/>
    <lineage>
        <taxon>Bacteria</taxon>
        <taxon>Pseudomonadati</taxon>
        <taxon>Pseudomonadota</taxon>
        <taxon>Alphaproteobacteria</taxon>
        <taxon>Rhodobacterales</taxon>
        <taxon>Paracoccaceae</taxon>
        <taxon>Paracoccus</taxon>
    </lineage>
</organism>
<name>A0ABV6TB57_9RHOB</name>
<accession>A0ABV6TB57</accession>
<dbReference type="Proteomes" id="UP001589920">
    <property type="component" value="Unassembled WGS sequence"/>
</dbReference>